<evidence type="ECO:0000256" key="6">
    <source>
        <dbReference type="RuleBase" id="RU363114"/>
    </source>
</evidence>
<dbReference type="PANTHER" id="PTHR21562">
    <property type="entry name" value="NOTUM-RELATED"/>
    <property type="match status" value="1"/>
</dbReference>
<accession>A0ABS8VN09</accession>
<name>A0ABS8VN09_DATST</name>
<gene>
    <name evidence="7" type="ORF">HAX54_038545</name>
</gene>
<comment type="caution">
    <text evidence="7">The sequence shown here is derived from an EMBL/GenBank/DDBJ whole genome shotgun (WGS) entry which is preliminary data.</text>
</comment>
<keyword evidence="5 6" id="KW-0961">Cell wall biogenesis/degradation</keyword>
<dbReference type="Pfam" id="PF03283">
    <property type="entry name" value="PAE"/>
    <property type="match status" value="2"/>
</dbReference>
<comment type="subcellular location">
    <subcellularLocation>
        <location evidence="2 6">Secreted</location>
        <location evidence="2 6">Cell wall</location>
    </subcellularLocation>
</comment>
<protein>
    <recommendedName>
        <fullName evidence="6">Pectin acetylesterase</fullName>
        <ecNumber evidence="6">3.1.1.-</ecNumber>
    </recommendedName>
</protein>
<comment type="function">
    <text evidence="1 6">Hydrolyzes acetyl esters in homogalacturonan regions of pectin. In type I primary cell wall, galacturonic acid residues of pectin can be acetylated at the O-2 and O-3 positions. Decreasing the degree of acetylation of pectin gels in vitro alters their physical properties.</text>
</comment>
<evidence type="ECO:0000313" key="7">
    <source>
        <dbReference type="EMBL" id="MCE0481130.1"/>
    </source>
</evidence>
<keyword evidence="6" id="KW-0378">Hydrolase</keyword>
<dbReference type="PANTHER" id="PTHR21562:SF65">
    <property type="entry name" value="PECTIN ACETYLESTERASE"/>
    <property type="match status" value="1"/>
</dbReference>
<evidence type="ECO:0000256" key="1">
    <source>
        <dbReference type="ARBA" id="ARBA00003534"/>
    </source>
</evidence>
<dbReference type="EMBL" id="JACEIK010005269">
    <property type="protein sequence ID" value="MCE0481130.1"/>
    <property type="molecule type" value="Genomic_DNA"/>
</dbReference>
<keyword evidence="4 6" id="KW-0134">Cell wall</keyword>
<dbReference type="Proteomes" id="UP000823775">
    <property type="component" value="Unassembled WGS sequence"/>
</dbReference>
<evidence type="ECO:0000313" key="8">
    <source>
        <dbReference type="Proteomes" id="UP000823775"/>
    </source>
</evidence>
<keyword evidence="6" id="KW-0964">Secreted</keyword>
<organism evidence="7 8">
    <name type="scientific">Datura stramonium</name>
    <name type="common">Jimsonweed</name>
    <name type="synonym">Common thornapple</name>
    <dbReference type="NCBI Taxonomy" id="4076"/>
    <lineage>
        <taxon>Eukaryota</taxon>
        <taxon>Viridiplantae</taxon>
        <taxon>Streptophyta</taxon>
        <taxon>Embryophyta</taxon>
        <taxon>Tracheophyta</taxon>
        <taxon>Spermatophyta</taxon>
        <taxon>Magnoliopsida</taxon>
        <taxon>eudicotyledons</taxon>
        <taxon>Gunneridae</taxon>
        <taxon>Pentapetalae</taxon>
        <taxon>asterids</taxon>
        <taxon>lamiids</taxon>
        <taxon>Solanales</taxon>
        <taxon>Solanaceae</taxon>
        <taxon>Solanoideae</taxon>
        <taxon>Datureae</taxon>
        <taxon>Datura</taxon>
    </lineage>
</organism>
<evidence type="ECO:0000256" key="2">
    <source>
        <dbReference type="ARBA" id="ARBA00004191"/>
    </source>
</evidence>
<proteinExistence type="inferred from homology"/>
<evidence type="ECO:0000256" key="4">
    <source>
        <dbReference type="ARBA" id="ARBA00022512"/>
    </source>
</evidence>
<reference evidence="7 8" key="1">
    <citation type="journal article" date="2021" name="BMC Genomics">
        <title>Datura genome reveals duplications of psychoactive alkaloid biosynthetic genes and high mutation rate following tissue culture.</title>
        <authorList>
            <person name="Rajewski A."/>
            <person name="Carter-House D."/>
            <person name="Stajich J."/>
            <person name="Litt A."/>
        </authorList>
    </citation>
    <scope>NUCLEOTIDE SEQUENCE [LARGE SCALE GENOMIC DNA]</scope>
    <source>
        <strain evidence="7">AR-01</strain>
    </source>
</reference>
<dbReference type="InterPro" id="IPR004963">
    <property type="entry name" value="PAE/NOTUM"/>
</dbReference>
<evidence type="ECO:0000256" key="3">
    <source>
        <dbReference type="ARBA" id="ARBA00005784"/>
    </source>
</evidence>
<keyword evidence="8" id="KW-1185">Reference proteome</keyword>
<evidence type="ECO:0000256" key="5">
    <source>
        <dbReference type="ARBA" id="ARBA00023316"/>
    </source>
</evidence>
<sequence length="287" mass="30896">MATAFEITPERELERRCRDGVPQFYCDAKLFYDDDHPEVSNSKPFNNVPCAPPMTNFWLALLAPSALLTSIMAVNEPEVDITILHRATAQGAVCLDGSPPGGGWCDSNSSCYDSSNDKLGSSTKMLLQTPPTYSFGGILHNDSKANPELRLDIVMDPLSPVMLKMLTLAILSGTSARGLSTILNCDKFKTFLPENARVKCVANAGFFINGLIADEKCSGLSSNFEDGGSRLKNKMLNGLKTGCHGDGVARWPPYHIAGHSGADAFLLGVHISSVSLSKLVVMPFATH</sequence>
<comment type="similarity">
    <text evidence="3 6">Belongs to the pectinacetylesterase family.</text>
</comment>
<dbReference type="EC" id="3.1.1.-" evidence="6"/>